<keyword evidence="4" id="KW-0808">Transferase</keyword>
<dbReference type="GO" id="GO:0009927">
    <property type="term" value="F:histidine phosphotransfer kinase activity"/>
    <property type="evidence" value="ECO:0007669"/>
    <property type="project" value="TreeGrafter"/>
</dbReference>
<dbReference type="InterPro" id="IPR011006">
    <property type="entry name" value="CheY-like_superfamily"/>
</dbReference>
<dbReference type="SUPFAM" id="SSF55874">
    <property type="entry name" value="ATPase domain of HSP90 chaperone/DNA topoisomerase II/histidine kinase"/>
    <property type="match status" value="1"/>
</dbReference>
<dbReference type="Proteomes" id="UP000663929">
    <property type="component" value="Chromosome"/>
</dbReference>
<dbReference type="SMART" id="SM00388">
    <property type="entry name" value="HisKA"/>
    <property type="match status" value="1"/>
</dbReference>
<dbReference type="Pfam" id="PF00072">
    <property type="entry name" value="Response_reg"/>
    <property type="match status" value="2"/>
</dbReference>
<evidence type="ECO:0000256" key="6">
    <source>
        <dbReference type="PROSITE-ProRule" id="PRU00169"/>
    </source>
</evidence>
<feature type="domain" description="Histidine kinase" evidence="7">
    <location>
        <begin position="286"/>
        <end position="503"/>
    </location>
</feature>
<proteinExistence type="predicted"/>
<dbReference type="GO" id="GO:0000155">
    <property type="term" value="F:phosphorelay sensor kinase activity"/>
    <property type="evidence" value="ECO:0007669"/>
    <property type="project" value="InterPro"/>
</dbReference>
<dbReference type="Pfam" id="PF00512">
    <property type="entry name" value="HisKA"/>
    <property type="match status" value="1"/>
</dbReference>
<dbReference type="InterPro" id="IPR036890">
    <property type="entry name" value="HATPase_C_sf"/>
</dbReference>
<dbReference type="GO" id="GO:0005886">
    <property type="term" value="C:plasma membrane"/>
    <property type="evidence" value="ECO:0007669"/>
    <property type="project" value="TreeGrafter"/>
</dbReference>
<dbReference type="PROSITE" id="PS50109">
    <property type="entry name" value="HIS_KIN"/>
    <property type="match status" value="1"/>
</dbReference>
<dbReference type="InterPro" id="IPR004358">
    <property type="entry name" value="Sig_transdc_His_kin-like_C"/>
</dbReference>
<name>A0A8A4TMK4_SULCO</name>
<sequence>MKILVVDDNVVSRRIIGSELTDGGYQIIEAEDGNNALRQLISVPDISLITLDVNMPDMDGYQVCAHLRSWEMNGNLAHRPKTGQILPVIFVTGDDTFEGRQRGFDAGATEFVIKGFKKGELLDKVNRILKPHRRMEGLTVLVADDDRIVQGILRAYLEEYGVSVITADNGLEAFNYLKSGEHPVDMMLTDMGMPEMDGEALCLAVRRELAMSDLPIIVLSAESDRSKSLHLLKSGATDYLVKPLVKEELFARLNVFLEVILLNRQLKAQVKELEQLNRLKDEFISICSHDLRSPLTGILGMSELLQGAENLNGTQQDMIGRIKNSGQFLLTLIHDLLEVGQIQSEKYTLKMDQLNLVELADQCVETANYTAFPKGVSLVFHRPDRLEPIDADRTAVTRILHNLLSNATKFTPSGGSIEVSIAEQPGETVVTVADTGVGIPEKDLEELFDRYHKTSRKGTAGELGTGLGLPIVKILIDNHGGRIEVDSEVGKGTTFRVYFPRKQAGC</sequence>
<dbReference type="SMART" id="SM00387">
    <property type="entry name" value="HATPase_c"/>
    <property type="match status" value="1"/>
</dbReference>
<dbReference type="RefSeq" id="WP_237377492.1">
    <property type="nucleotide sequence ID" value="NZ_CP071793.1"/>
</dbReference>
<accession>A0A8A4TMK4</accession>
<dbReference type="Gene3D" id="1.10.287.130">
    <property type="match status" value="1"/>
</dbReference>
<protein>
    <recommendedName>
        <fullName evidence="2">histidine kinase</fullName>
        <ecNumber evidence="2">2.7.13.3</ecNumber>
    </recommendedName>
</protein>
<keyword evidence="10" id="KW-1185">Reference proteome</keyword>
<dbReference type="CDD" id="cd00082">
    <property type="entry name" value="HisKA"/>
    <property type="match status" value="1"/>
</dbReference>
<dbReference type="SUPFAM" id="SSF52172">
    <property type="entry name" value="CheY-like"/>
    <property type="match status" value="2"/>
</dbReference>
<organism evidence="9 10">
    <name type="scientific">Sulfidibacter corallicola</name>
    <dbReference type="NCBI Taxonomy" id="2818388"/>
    <lineage>
        <taxon>Bacteria</taxon>
        <taxon>Pseudomonadati</taxon>
        <taxon>Acidobacteriota</taxon>
        <taxon>Holophagae</taxon>
        <taxon>Acanthopleuribacterales</taxon>
        <taxon>Acanthopleuribacteraceae</taxon>
        <taxon>Sulfidibacter</taxon>
    </lineage>
</organism>
<dbReference type="InterPro" id="IPR003594">
    <property type="entry name" value="HATPase_dom"/>
</dbReference>
<feature type="modified residue" description="4-aspartylphosphate" evidence="6">
    <location>
        <position position="190"/>
    </location>
</feature>
<gene>
    <name evidence="9" type="ORF">J3U87_19735</name>
</gene>
<dbReference type="PROSITE" id="PS50110">
    <property type="entry name" value="RESPONSE_REGULATORY"/>
    <property type="match status" value="2"/>
</dbReference>
<evidence type="ECO:0000313" key="9">
    <source>
        <dbReference type="EMBL" id="QTD47825.1"/>
    </source>
</evidence>
<dbReference type="KEGG" id="scor:J3U87_19735"/>
<dbReference type="PANTHER" id="PTHR43047">
    <property type="entry name" value="TWO-COMPONENT HISTIDINE PROTEIN KINASE"/>
    <property type="match status" value="1"/>
</dbReference>
<keyword evidence="3 6" id="KW-0597">Phosphoprotein</keyword>
<evidence type="ECO:0000259" key="8">
    <source>
        <dbReference type="PROSITE" id="PS50110"/>
    </source>
</evidence>
<evidence type="ECO:0000256" key="3">
    <source>
        <dbReference type="ARBA" id="ARBA00022553"/>
    </source>
</evidence>
<dbReference type="Pfam" id="PF02518">
    <property type="entry name" value="HATPase_c"/>
    <property type="match status" value="1"/>
</dbReference>
<evidence type="ECO:0000256" key="1">
    <source>
        <dbReference type="ARBA" id="ARBA00000085"/>
    </source>
</evidence>
<dbReference type="PRINTS" id="PR00344">
    <property type="entry name" value="BCTRLSENSOR"/>
</dbReference>
<dbReference type="EMBL" id="CP071793">
    <property type="protein sequence ID" value="QTD47825.1"/>
    <property type="molecule type" value="Genomic_DNA"/>
</dbReference>
<dbReference type="InterPro" id="IPR036097">
    <property type="entry name" value="HisK_dim/P_sf"/>
</dbReference>
<dbReference type="EC" id="2.7.13.3" evidence="2"/>
<dbReference type="CDD" id="cd00075">
    <property type="entry name" value="HATPase"/>
    <property type="match status" value="1"/>
</dbReference>
<evidence type="ECO:0000256" key="4">
    <source>
        <dbReference type="ARBA" id="ARBA00022679"/>
    </source>
</evidence>
<dbReference type="InterPro" id="IPR001789">
    <property type="entry name" value="Sig_transdc_resp-reg_receiver"/>
</dbReference>
<keyword evidence="5" id="KW-0418">Kinase</keyword>
<dbReference type="InterPro" id="IPR003661">
    <property type="entry name" value="HisK_dim/P_dom"/>
</dbReference>
<dbReference type="SMART" id="SM00448">
    <property type="entry name" value="REC"/>
    <property type="match status" value="2"/>
</dbReference>
<evidence type="ECO:0000256" key="2">
    <source>
        <dbReference type="ARBA" id="ARBA00012438"/>
    </source>
</evidence>
<dbReference type="FunFam" id="3.30.565.10:FF:000006">
    <property type="entry name" value="Sensor histidine kinase WalK"/>
    <property type="match status" value="1"/>
</dbReference>
<dbReference type="SUPFAM" id="SSF47384">
    <property type="entry name" value="Homodimeric domain of signal transducing histidine kinase"/>
    <property type="match status" value="1"/>
</dbReference>
<feature type="domain" description="Response regulatory" evidence="8">
    <location>
        <begin position="2"/>
        <end position="129"/>
    </location>
</feature>
<reference evidence="9" key="1">
    <citation type="submission" date="2021-03" db="EMBL/GenBank/DDBJ databases">
        <title>Acanthopleuribacteraceae sp. M133.</title>
        <authorList>
            <person name="Wang G."/>
        </authorList>
    </citation>
    <scope>NUCLEOTIDE SEQUENCE</scope>
    <source>
        <strain evidence="9">M133</strain>
    </source>
</reference>
<dbReference type="InterPro" id="IPR005467">
    <property type="entry name" value="His_kinase_dom"/>
</dbReference>
<dbReference type="Gene3D" id="3.40.50.2300">
    <property type="match status" value="2"/>
</dbReference>
<evidence type="ECO:0000313" key="10">
    <source>
        <dbReference type="Proteomes" id="UP000663929"/>
    </source>
</evidence>
<evidence type="ECO:0000259" key="7">
    <source>
        <dbReference type="PROSITE" id="PS50109"/>
    </source>
</evidence>
<feature type="modified residue" description="4-aspartylphosphate" evidence="6">
    <location>
        <position position="52"/>
    </location>
</feature>
<dbReference type="PANTHER" id="PTHR43047:SF72">
    <property type="entry name" value="OSMOSENSING HISTIDINE PROTEIN KINASE SLN1"/>
    <property type="match status" value="1"/>
</dbReference>
<comment type="catalytic activity">
    <reaction evidence="1">
        <text>ATP + protein L-histidine = ADP + protein N-phospho-L-histidine.</text>
        <dbReference type="EC" id="2.7.13.3"/>
    </reaction>
</comment>
<dbReference type="AlphaFoldDB" id="A0A8A4TMK4"/>
<evidence type="ECO:0000256" key="5">
    <source>
        <dbReference type="ARBA" id="ARBA00022777"/>
    </source>
</evidence>
<dbReference type="Gene3D" id="3.30.565.10">
    <property type="entry name" value="Histidine kinase-like ATPase, C-terminal domain"/>
    <property type="match status" value="1"/>
</dbReference>
<feature type="domain" description="Response regulatory" evidence="8">
    <location>
        <begin position="139"/>
        <end position="257"/>
    </location>
</feature>